<organism evidence="14 15">
    <name type="scientific">Araneus ventricosus</name>
    <name type="common">Orbweaver spider</name>
    <name type="synonym">Epeira ventricosa</name>
    <dbReference type="NCBI Taxonomy" id="182803"/>
    <lineage>
        <taxon>Eukaryota</taxon>
        <taxon>Metazoa</taxon>
        <taxon>Ecdysozoa</taxon>
        <taxon>Arthropoda</taxon>
        <taxon>Chelicerata</taxon>
        <taxon>Arachnida</taxon>
        <taxon>Araneae</taxon>
        <taxon>Araneomorphae</taxon>
        <taxon>Entelegynae</taxon>
        <taxon>Araneoidea</taxon>
        <taxon>Araneidae</taxon>
        <taxon>Araneus</taxon>
    </lineage>
</organism>
<evidence type="ECO:0000256" key="9">
    <source>
        <dbReference type="ARBA" id="ARBA00023163"/>
    </source>
</evidence>
<evidence type="ECO:0000256" key="6">
    <source>
        <dbReference type="ARBA" id="ARBA00023015"/>
    </source>
</evidence>
<evidence type="ECO:0000256" key="3">
    <source>
        <dbReference type="ARBA" id="ARBA00022723"/>
    </source>
</evidence>
<accession>A0A4Y2JR29</accession>
<keyword evidence="10" id="KW-0539">Nucleus</keyword>
<dbReference type="Proteomes" id="UP000499080">
    <property type="component" value="Unassembled WGS sequence"/>
</dbReference>
<name>A0A4Y2JR29_ARAVE</name>
<dbReference type="PANTHER" id="PTHR46600:SF1">
    <property type="entry name" value="THAP DOMAIN-CONTAINING PROTEIN 1"/>
    <property type="match status" value="1"/>
</dbReference>
<proteinExistence type="inferred from homology"/>
<keyword evidence="4 12" id="KW-0863">Zinc-finger</keyword>
<dbReference type="GO" id="GO:0043565">
    <property type="term" value="F:sequence-specific DNA binding"/>
    <property type="evidence" value="ECO:0007669"/>
    <property type="project" value="InterPro"/>
</dbReference>
<reference evidence="14 15" key="1">
    <citation type="journal article" date="2019" name="Sci. Rep.">
        <title>Orb-weaving spider Araneus ventricosus genome elucidates the spidroin gene catalogue.</title>
        <authorList>
            <person name="Kono N."/>
            <person name="Nakamura H."/>
            <person name="Ohtoshi R."/>
            <person name="Moran D.A.P."/>
            <person name="Shinohara A."/>
            <person name="Yoshida Y."/>
            <person name="Fujiwara M."/>
            <person name="Mori M."/>
            <person name="Tomita M."/>
            <person name="Arakawa K."/>
        </authorList>
    </citation>
    <scope>NUCLEOTIDE SEQUENCE [LARGE SCALE GENOMIC DNA]</scope>
</reference>
<dbReference type="Gene3D" id="6.20.210.20">
    <property type="entry name" value="THAP domain"/>
    <property type="match status" value="1"/>
</dbReference>
<comment type="similarity">
    <text evidence="2">Belongs to the THAP1 family.</text>
</comment>
<evidence type="ECO:0000256" key="12">
    <source>
        <dbReference type="PROSITE-ProRule" id="PRU00309"/>
    </source>
</evidence>
<dbReference type="SUPFAM" id="SSF57716">
    <property type="entry name" value="Glucocorticoid receptor-like (DNA-binding domain)"/>
    <property type="match status" value="1"/>
</dbReference>
<keyword evidence="7" id="KW-0175">Coiled coil</keyword>
<dbReference type="EMBL" id="BGPR01003745">
    <property type="protein sequence ID" value="GBM91938.1"/>
    <property type="molecule type" value="Genomic_DNA"/>
</dbReference>
<evidence type="ECO:0000259" key="13">
    <source>
        <dbReference type="PROSITE" id="PS50950"/>
    </source>
</evidence>
<evidence type="ECO:0000313" key="14">
    <source>
        <dbReference type="EMBL" id="GBM91938.1"/>
    </source>
</evidence>
<evidence type="ECO:0000256" key="4">
    <source>
        <dbReference type="ARBA" id="ARBA00022771"/>
    </source>
</evidence>
<dbReference type="PANTHER" id="PTHR46600">
    <property type="entry name" value="THAP DOMAIN-CONTAINING"/>
    <property type="match status" value="1"/>
</dbReference>
<evidence type="ECO:0000256" key="1">
    <source>
        <dbReference type="ARBA" id="ARBA00004642"/>
    </source>
</evidence>
<dbReference type="AlphaFoldDB" id="A0A4Y2JR29"/>
<keyword evidence="8 12" id="KW-0238">DNA-binding</keyword>
<keyword evidence="3" id="KW-0479">Metal-binding</keyword>
<evidence type="ECO:0000256" key="2">
    <source>
        <dbReference type="ARBA" id="ARBA00006177"/>
    </source>
</evidence>
<dbReference type="PROSITE" id="PS50950">
    <property type="entry name" value="ZF_THAP"/>
    <property type="match status" value="1"/>
</dbReference>
<gene>
    <name evidence="14" type="ORF">AVEN_97205_1</name>
</gene>
<sequence>MVVSCCAFGCTERAVKGGPVTFHCFPKDEEKRKIWEIKIRRENFKATKASRLCSKHFSPDSFDRGKFGGTWLKKTAVPTIFNFPKHVIEQANDDLPCRKDGDKASDSSDSEFINSEIDSDEMEENNAALLDVSMNEKFYSPEQLETSANDVSKCTISNPKCHDILEEKKQLKKQLKSKIFLKALKKQWLDAEIKAATAKKDYYETKNVMLTKLQNDLDFENSSDFETSTALQNIKVHLKKEELASNIEKKMLKQQLEEAKIAADNCEKEYYEAEFGISFSDM</sequence>
<keyword evidence="6" id="KW-0805">Transcription regulation</keyword>
<keyword evidence="15" id="KW-1185">Reference proteome</keyword>
<dbReference type="InterPro" id="IPR006612">
    <property type="entry name" value="THAP_Znf"/>
</dbReference>
<evidence type="ECO:0000313" key="15">
    <source>
        <dbReference type="Proteomes" id="UP000499080"/>
    </source>
</evidence>
<dbReference type="SMART" id="SM00980">
    <property type="entry name" value="THAP"/>
    <property type="match status" value="1"/>
</dbReference>
<evidence type="ECO:0000256" key="10">
    <source>
        <dbReference type="ARBA" id="ARBA00023242"/>
    </source>
</evidence>
<evidence type="ECO:0000256" key="8">
    <source>
        <dbReference type="ARBA" id="ARBA00023125"/>
    </source>
</evidence>
<dbReference type="InterPro" id="IPR026516">
    <property type="entry name" value="THAP1/10"/>
</dbReference>
<evidence type="ECO:0000256" key="11">
    <source>
        <dbReference type="ARBA" id="ARBA00023306"/>
    </source>
</evidence>
<keyword evidence="9" id="KW-0804">Transcription</keyword>
<evidence type="ECO:0000256" key="7">
    <source>
        <dbReference type="ARBA" id="ARBA00023054"/>
    </source>
</evidence>
<dbReference type="GO" id="GO:0005654">
    <property type="term" value="C:nucleoplasm"/>
    <property type="evidence" value="ECO:0007669"/>
    <property type="project" value="UniProtKB-SubCell"/>
</dbReference>
<comment type="caution">
    <text evidence="14">The sequence shown here is derived from an EMBL/GenBank/DDBJ whole genome shotgun (WGS) entry which is preliminary data.</text>
</comment>
<dbReference type="SMART" id="SM00692">
    <property type="entry name" value="DM3"/>
    <property type="match status" value="1"/>
</dbReference>
<dbReference type="GO" id="GO:0008270">
    <property type="term" value="F:zinc ion binding"/>
    <property type="evidence" value="ECO:0007669"/>
    <property type="project" value="UniProtKB-KW"/>
</dbReference>
<protein>
    <recommendedName>
        <fullName evidence="13">THAP-type domain-containing protein</fullName>
    </recommendedName>
</protein>
<dbReference type="InterPro" id="IPR038441">
    <property type="entry name" value="THAP_Znf_sf"/>
</dbReference>
<feature type="domain" description="THAP-type" evidence="13">
    <location>
        <begin position="1"/>
        <end position="81"/>
    </location>
</feature>
<keyword evidence="5" id="KW-0862">Zinc</keyword>
<keyword evidence="11" id="KW-0131">Cell cycle</keyword>
<comment type="subcellular location">
    <subcellularLocation>
        <location evidence="1">Nucleus</location>
        <location evidence="1">Nucleoplasm</location>
    </subcellularLocation>
</comment>
<evidence type="ECO:0000256" key="5">
    <source>
        <dbReference type="ARBA" id="ARBA00022833"/>
    </source>
</evidence>
<dbReference type="Pfam" id="PF05485">
    <property type="entry name" value="THAP"/>
    <property type="match status" value="1"/>
</dbReference>